<feature type="signal peptide" evidence="1">
    <location>
        <begin position="1"/>
        <end position="30"/>
    </location>
</feature>
<keyword evidence="3" id="KW-1185">Reference proteome</keyword>
<proteinExistence type="predicted"/>
<name>A0A176WUA7_MARPO</name>
<dbReference type="EMBL" id="LVLJ01000053">
    <property type="protein sequence ID" value="OAE35872.1"/>
    <property type="molecule type" value="Genomic_DNA"/>
</dbReference>
<keyword evidence="1" id="KW-0732">Signal</keyword>
<dbReference type="PANTHER" id="PTHR33428:SF2">
    <property type="entry name" value="CHLOROPHYLLASE-2"/>
    <property type="match status" value="1"/>
</dbReference>
<dbReference type="UniPathway" id="UPA00674"/>
<evidence type="ECO:0000313" key="3">
    <source>
        <dbReference type="Proteomes" id="UP000077202"/>
    </source>
</evidence>
<dbReference type="Pfam" id="PF07224">
    <property type="entry name" value="Chlorophyllase"/>
    <property type="match status" value="1"/>
</dbReference>
<comment type="caution">
    <text evidence="2">The sequence shown here is derived from an EMBL/GenBank/DDBJ whole genome shotgun (WGS) entry which is preliminary data.</text>
</comment>
<dbReference type="InterPro" id="IPR017395">
    <property type="entry name" value="Chlorophyllase-like"/>
</dbReference>
<dbReference type="Proteomes" id="UP000077202">
    <property type="component" value="Unassembled WGS sequence"/>
</dbReference>
<accession>A0A176WUA7</accession>
<dbReference type="PANTHER" id="PTHR33428">
    <property type="entry name" value="CHLOROPHYLLASE-2, CHLOROPLASTIC"/>
    <property type="match status" value="1"/>
</dbReference>
<evidence type="ECO:0000256" key="1">
    <source>
        <dbReference type="SAM" id="SignalP"/>
    </source>
</evidence>
<organism evidence="2 3">
    <name type="scientific">Marchantia polymorpha subsp. ruderalis</name>
    <dbReference type="NCBI Taxonomy" id="1480154"/>
    <lineage>
        <taxon>Eukaryota</taxon>
        <taxon>Viridiplantae</taxon>
        <taxon>Streptophyta</taxon>
        <taxon>Embryophyta</taxon>
        <taxon>Marchantiophyta</taxon>
        <taxon>Marchantiopsida</taxon>
        <taxon>Marchantiidae</taxon>
        <taxon>Marchantiales</taxon>
        <taxon>Marchantiaceae</taxon>
        <taxon>Marchantia</taxon>
    </lineage>
</organism>
<reference evidence="2" key="1">
    <citation type="submission" date="2016-03" db="EMBL/GenBank/DDBJ databases">
        <title>Mechanisms controlling the formation of the plant cell surface in tip-growing cells are functionally conserved among land plants.</title>
        <authorList>
            <person name="Honkanen S."/>
            <person name="Jones V.A."/>
            <person name="Morieri G."/>
            <person name="Champion C."/>
            <person name="Hetherington A.J."/>
            <person name="Kelly S."/>
            <person name="Saint-Marcoux D."/>
            <person name="Proust H."/>
            <person name="Prescott H."/>
            <person name="Dolan L."/>
        </authorList>
    </citation>
    <scope>NUCLEOTIDE SEQUENCE [LARGE SCALE GENOMIC DNA]</scope>
    <source>
        <tissue evidence="2">Whole gametophyte</tissue>
    </source>
</reference>
<dbReference type="GO" id="GO:0047746">
    <property type="term" value="F:chlorophyllase activity"/>
    <property type="evidence" value="ECO:0007669"/>
    <property type="project" value="TreeGrafter"/>
</dbReference>
<evidence type="ECO:0000313" key="2">
    <source>
        <dbReference type="EMBL" id="OAE35872.1"/>
    </source>
</evidence>
<dbReference type="Gene3D" id="3.40.50.1820">
    <property type="entry name" value="alpha/beta hydrolase"/>
    <property type="match status" value="1"/>
</dbReference>
<dbReference type="GO" id="GO:0015996">
    <property type="term" value="P:chlorophyll catabolic process"/>
    <property type="evidence" value="ECO:0007669"/>
    <property type="project" value="UniProtKB-UniPathway"/>
</dbReference>
<dbReference type="AlphaFoldDB" id="A0A176WUA7"/>
<dbReference type="InterPro" id="IPR029058">
    <property type="entry name" value="AB_hydrolase_fold"/>
</dbReference>
<feature type="chain" id="PRO_5008052831" evidence="1">
    <location>
        <begin position="31"/>
        <end position="360"/>
    </location>
</feature>
<gene>
    <name evidence="2" type="ORF">AXG93_4346s1170</name>
</gene>
<protein>
    <submittedName>
        <fullName evidence="2">Uncharacterized protein</fullName>
    </submittedName>
</protein>
<dbReference type="ESTHER" id="marpo-a0a176wua7">
    <property type="family name" value="Chlorophyllase_Plant"/>
</dbReference>
<dbReference type="SUPFAM" id="SSF53474">
    <property type="entry name" value="alpha/beta-Hydrolases"/>
    <property type="match status" value="1"/>
</dbReference>
<sequence>MERRVKRAISSTDLYLAMLSIFALIHSSHAMDDIYSPGPFEVQLLNVPQGSNDGSPTCHQTAPPSSPAGTPVPKPLLIALPLQSGVYPVVQFQHGFAMKVGFYTHLLQHVASYGYIVIAPQMPLQLLSFDATGEIAMAASVLTWIPNNLAALLESEMQTSNLSIQPDLNKIVLSGHSKGGKVAFGLATGVCKTSVQFSAIAGLDPVDGGSPYKQSAPAILPDKKFGLDLPFPTLIVGTGLGNQSNFWHGPTCAPNGVSQSTFFHDSAALAYHFVAPAFGHMDYLDDDLSGIIGLLSGYVCKNGPCRTPMRKFAGGIVAAFLQAVFGNSTAISRAFENIPSAAPVELDTPAMTEFSLAASV</sequence>